<keyword evidence="3" id="KW-1185">Reference proteome</keyword>
<evidence type="ECO:0000313" key="2">
    <source>
        <dbReference type="EMBL" id="GHF56609.1"/>
    </source>
</evidence>
<name>A0A919B6N8_9ACTN</name>
<dbReference type="SUPFAM" id="SSF54593">
    <property type="entry name" value="Glyoxalase/Bleomycin resistance protein/Dihydroxybiphenyl dioxygenase"/>
    <property type="match status" value="1"/>
</dbReference>
<reference evidence="2" key="1">
    <citation type="journal article" date="2014" name="Int. J. Syst. Evol. Microbiol.">
        <title>Complete genome sequence of Corynebacterium casei LMG S-19264T (=DSM 44701T), isolated from a smear-ripened cheese.</title>
        <authorList>
            <consortium name="US DOE Joint Genome Institute (JGI-PGF)"/>
            <person name="Walter F."/>
            <person name="Albersmeier A."/>
            <person name="Kalinowski J."/>
            <person name="Ruckert C."/>
        </authorList>
    </citation>
    <scope>NUCLEOTIDE SEQUENCE</scope>
    <source>
        <strain evidence="2">JCM 4059</strain>
    </source>
</reference>
<evidence type="ECO:0000313" key="3">
    <source>
        <dbReference type="Proteomes" id="UP000638313"/>
    </source>
</evidence>
<reference evidence="2" key="2">
    <citation type="submission" date="2020-09" db="EMBL/GenBank/DDBJ databases">
        <authorList>
            <person name="Sun Q."/>
            <person name="Ohkuma M."/>
        </authorList>
    </citation>
    <scope>NUCLEOTIDE SEQUENCE</scope>
    <source>
        <strain evidence="2">JCM 4059</strain>
    </source>
</reference>
<dbReference type="RefSeq" id="WP_190131247.1">
    <property type="nucleotide sequence ID" value="NZ_BNBD01000009.1"/>
</dbReference>
<feature type="domain" description="Glyoxalase-like" evidence="1">
    <location>
        <begin position="22"/>
        <end position="129"/>
    </location>
</feature>
<dbReference type="AlphaFoldDB" id="A0A919B6N8"/>
<dbReference type="PANTHER" id="PTHR35908">
    <property type="entry name" value="HYPOTHETICAL FUSION PROTEIN"/>
    <property type="match status" value="1"/>
</dbReference>
<dbReference type="InterPro" id="IPR029068">
    <property type="entry name" value="Glyas_Bleomycin-R_OHBP_Dase"/>
</dbReference>
<dbReference type="PANTHER" id="PTHR35908:SF1">
    <property type="entry name" value="CONSERVED PROTEIN"/>
    <property type="match status" value="1"/>
</dbReference>
<dbReference type="CDD" id="cd06587">
    <property type="entry name" value="VOC"/>
    <property type="match status" value="1"/>
</dbReference>
<gene>
    <name evidence="2" type="ORF">GCM10010218_42430</name>
</gene>
<dbReference type="Gene3D" id="3.10.180.10">
    <property type="entry name" value="2,3-Dihydroxybiphenyl 1,2-Dioxygenase, domain 1"/>
    <property type="match status" value="1"/>
</dbReference>
<organism evidence="2 3">
    <name type="scientific">Streptomyces mashuensis</name>
    <dbReference type="NCBI Taxonomy" id="33904"/>
    <lineage>
        <taxon>Bacteria</taxon>
        <taxon>Bacillati</taxon>
        <taxon>Actinomycetota</taxon>
        <taxon>Actinomycetes</taxon>
        <taxon>Kitasatosporales</taxon>
        <taxon>Streptomycetaceae</taxon>
        <taxon>Streptomyces</taxon>
    </lineage>
</organism>
<dbReference type="EMBL" id="BNBD01000009">
    <property type="protein sequence ID" value="GHF56609.1"/>
    <property type="molecule type" value="Genomic_DNA"/>
</dbReference>
<proteinExistence type="predicted"/>
<dbReference type="Proteomes" id="UP000638313">
    <property type="component" value="Unassembled WGS sequence"/>
</dbReference>
<protein>
    <recommendedName>
        <fullName evidence="1">Glyoxalase-like domain-containing protein</fullName>
    </recommendedName>
</protein>
<accession>A0A919B6N8</accession>
<comment type="caution">
    <text evidence="2">The sequence shown here is derived from an EMBL/GenBank/DDBJ whole genome shotgun (WGS) entry which is preliminary data.</text>
</comment>
<sequence length="134" mass="14290">MADNTPRTTTPRGRIGGPALWAPDGRKLAEFYAAAVGAEVGQGYADESGVEVAFPVPVGDTTYFFCTAKTFRAPDWPAEELPFHLDLSFDDPAAAEAYLLELGATKPDFQPGGEHWTVLLDPAGQPFCISRSAG</sequence>
<dbReference type="InterPro" id="IPR041581">
    <property type="entry name" value="Glyoxalase_6"/>
</dbReference>
<dbReference type="Pfam" id="PF18029">
    <property type="entry name" value="Glyoxalase_6"/>
    <property type="match status" value="1"/>
</dbReference>
<evidence type="ECO:0000259" key="1">
    <source>
        <dbReference type="Pfam" id="PF18029"/>
    </source>
</evidence>